<feature type="DNA-binding region" description="HMG box" evidence="4">
    <location>
        <begin position="1"/>
        <end position="69"/>
    </location>
</feature>
<dbReference type="GeneID" id="20196970"/>
<dbReference type="EMBL" id="KB095811">
    <property type="protein sequence ID" value="ESO12281.1"/>
    <property type="molecule type" value="Genomic_DNA"/>
</dbReference>
<sequence length="75" mass="9034">VKRPMNAFMIWSKIERRKLTESDPGLHNAEISKRLGKSWRMLSDAERQPYIDEAIRLKNFHAKQFLGYKYRPKKK</sequence>
<dbReference type="FunCoup" id="T1EK70">
    <property type="interactions" value="169"/>
</dbReference>
<gene>
    <name evidence="7" type="primary">20196970</name>
    <name evidence="6" type="ORF">HELRODRAFT_148306</name>
</gene>
<keyword evidence="2 4" id="KW-0238">DNA-binding</keyword>
<evidence type="ECO:0000313" key="6">
    <source>
        <dbReference type="EMBL" id="ESO12281.1"/>
    </source>
</evidence>
<dbReference type="InterPro" id="IPR009071">
    <property type="entry name" value="HMG_box_dom"/>
</dbReference>
<protein>
    <recommendedName>
        <fullName evidence="5">HMG box domain-containing protein</fullName>
    </recommendedName>
</protein>
<dbReference type="KEGG" id="hro:HELRODRAFT_148306"/>
<evidence type="ECO:0000313" key="7">
    <source>
        <dbReference type="EnsemblMetazoa" id="HelroP148306"/>
    </source>
</evidence>
<dbReference type="EnsemblMetazoa" id="HelroT148306">
    <property type="protein sequence ID" value="HelroP148306"/>
    <property type="gene ID" value="HelroG148306"/>
</dbReference>
<keyword evidence="3 4" id="KW-0539">Nucleus</keyword>
<dbReference type="InterPro" id="IPR050140">
    <property type="entry name" value="SRY-related_HMG-box_TF-like"/>
</dbReference>
<evidence type="ECO:0000256" key="1">
    <source>
        <dbReference type="ARBA" id="ARBA00004123"/>
    </source>
</evidence>
<dbReference type="eggNOG" id="KOG0527">
    <property type="taxonomic scope" value="Eukaryota"/>
</dbReference>
<dbReference type="Gene3D" id="1.10.30.10">
    <property type="entry name" value="High mobility group box domain"/>
    <property type="match status" value="1"/>
</dbReference>
<keyword evidence="8" id="KW-1185">Reference proteome</keyword>
<organism evidence="7 8">
    <name type="scientific">Helobdella robusta</name>
    <name type="common">Californian leech</name>
    <dbReference type="NCBI Taxonomy" id="6412"/>
    <lineage>
        <taxon>Eukaryota</taxon>
        <taxon>Metazoa</taxon>
        <taxon>Spiralia</taxon>
        <taxon>Lophotrochozoa</taxon>
        <taxon>Annelida</taxon>
        <taxon>Clitellata</taxon>
        <taxon>Hirudinea</taxon>
        <taxon>Rhynchobdellida</taxon>
        <taxon>Glossiphoniidae</taxon>
        <taxon>Helobdella</taxon>
    </lineage>
</organism>
<feature type="domain" description="HMG box" evidence="5">
    <location>
        <begin position="1"/>
        <end position="69"/>
    </location>
</feature>
<dbReference type="Pfam" id="PF00505">
    <property type="entry name" value="HMG_box"/>
    <property type="match status" value="1"/>
</dbReference>
<dbReference type="HOGENOM" id="CLU_082854_5_1_1"/>
<evidence type="ECO:0000313" key="8">
    <source>
        <dbReference type="Proteomes" id="UP000015101"/>
    </source>
</evidence>
<dbReference type="Proteomes" id="UP000015101">
    <property type="component" value="Unassembled WGS sequence"/>
</dbReference>
<evidence type="ECO:0000256" key="2">
    <source>
        <dbReference type="ARBA" id="ARBA00023125"/>
    </source>
</evidence>
<evidence type="ECO:0000259" key="5">
    <source>
        <dbReference type="PROSITE" id="PS50118"/>
    </source>
</evidence>
<dbReference type="PANTHER" id="PTHR10270:SF323">
    <property type="entry name" value="TRANSCRIPTION FACTOR SOX-14-RELATED"/>
    <property type="match status" value="1"/>
</dbReference>
<dbReference type="InterPro" id="IPR036910">
    <property type="entry name" value="HMG_box_dom_sf"/>
</dbReference>
<accession>T1EK70</accession>
<evidence type="ECO:0000256" key="4">
    <source>
        <dbReference type="PROSITE-ProRule" id="PRU00267"/>
    </source>
</evidence>
<dbReference type="CTD" id="20196970"/>
<dbReference type="InParanoid" id="T1EK70"/>
<dbReference type="SMART" id="SM00398">
    <property type="entry name" value="HMG"/>
    <property type="match status" value="1"/>
</dbReference>
<comment type="subcellular location">
    <subcellularLocation>
        <location evidence="1">Nucleus</location>
    </subcellularLocation>
</comment>
<reference evidence="8" key="1">
    <citation type="submission" date="2012-12" db="EMBL/GenBank/DDBJ databases">
        <authorList>
            <person name="Hellsten U."/>
            <person name="Grimwood J."/>
            <person name="Chapman J.A."/>
            <person name="Shapiro H."/>
            <person name="Aerts A."/>
            <person name="Otillar R.P."/>
            <person name="Terry A.Y."/>
            <person name="Boore J.L."/>
            <person name="Simakov O."/>
            <person name="Marletaz F."/>
            <person name="Cho S.-J."/>
            <person name="Edsinger-Gonzales E."/>
            <person name="Havlak P."/>
            <person name="Kuo D.-H."/>
            <person name="Larsson T."/>
            <person name="Lv J."/>
            <person name="Arendt D."/>
            <person name="Savage R."/>
            <person name="Osoegawa K."/>
            <person name="de Jong P."/>
            <person name="Lindberg D.R."/>
            <person name="Seaver E.C."/>
            <person name="Weisblat D.A."/>
            <person name="Putnam N.H."/>
            <person name="Grigoriev I.V."/>
            <person name="Rokhsar D.S."/>
        </authorList>
    </citation>
    <scope>NUCLEOTIDE SEQUENCE</scope>
</reference>
<dbReference type="FunFam" id="1.10.30.10:FF:000002">
    <property type="entry name" value="transcription factor Sox-2"/>
    <property type="match status" value="1"/>
</dbReference>
<dbReference type="STRING" id="6412.T1EK70"/>
<dbReference type="GO" id="GO:0005634">
    <property type="term" value="C:nucleus"/>
    <property type="evidence" value="ECO:0007669"/>
    <property type="project" value="UniProtKB-SubCell"/>
</dbReference>
<dbReference type="GO" id="GO:0003677">
    <property type="term" value="F:DNA binding"/>
    <property type="evidence" value="ECO:0007669"/>
    <property type="project" value="UniProtKB-UniRule"/>
</dbReference>
<reference evidence="7" key="3">
    <citation type="submission" date="2015-06" db="UniProtKB">
        <authorList>
            <consortium name="EnsemblMetazoa"/>
        </authorList>
    </citation>
    <scope>IDENTIFICATION</scope>
</reference>
<dbReference type="AlphaFoldDB" id="T1EK70"/>
<dbReference type="PROSITE" id="PS50118">
    <property type="entry name" value="HMG_BOX_2"/>
    <property type="match status" value="1"/>
</dbReference>
<name>T1EK70_HELRO</name>
<dbReference type="EMBL" id="AMQM01000128">
    <property type="status" value="NOT_ANNOTATED_CDS"/>
    <property type="molecule type" value="Genomic_DNA"/>
</dbReference>
<dbReference type="CDD" id="cd22004">
    <property type="entry name" value="HMG-box_SOX"/>
    <property type="match status" value="1"/>
</dbReference>
<dbReference type="OrthoDB" id="6247875at2759"/>
<dbReference type="RefSeq" id="XP_009009001.1">
    <property type="nucleotide sequence ID" value="XM_009010753.1"/>
</dbReference>
<evidence type="ECO:0000256" key="3">
    <source>
        <dbReference type="ARBA" id="ARBA00023242"/>
    </source>
</evidence>
<dbReference type="PRINTS" id="PR00886">
    <property type="entry name" value="HIGHMOBLTY12"/>
</dbReference>
<proteinExistence type="predicted"/>
<reference evidence="6 8" key="2">
    <citation type="journal article" date="2013" name="Nature">
        <title>Insights into bilaterian evolution from three spiralian genomes.</title>
        <authorList>
            <person name="Simakov O."/>
            <person name="Marletaz F."/>
            <person name="Cho S.J."/>
            <person name="Edsinger-Gonzales E."/>
            <person name="Havlak P."/>
            <person name="Hellsten U."/>
            <person name="Kuo D.H."/>
            <person name="Larsson T."/>
            <person name="Lv J."/>
            <person name="Arendt D."/>
            <person name="Savage R."/>
            <person name="Osoegawa K."/>
            <person name="de Jong P."/>
            <person name="Grimwood J."/>
            <person name="Chapman J.A."/>
            <person name="Shapiro H."/>
            <person name="Aerts A."/>
            <person name="Otillar R.P."/>
            <person name="Terry A.Y."/>
            <person name="Boore J.L."/>
            <person name="Grigoriev I.V."/>
            <person name="Lindberg D.R."/>
            <person name="Seaver E.C."/>
            <person name="Weisblat D.A."/>
            <person name="Putnam N.H."/>
            <person name="Rokhsar D.S."/>
        </authorList>
    </citation>
    <scope>NUCLEOTIDE SEQUENCE</scope>
</reference>
<dbReference type="PANTHER" id="PTHR10270">
    <property type="entry name" value="SOX TRANSCRIPTION FACTOR"/>
    <property type="match status" value="1"/>
</dbReference>
<dbReference type="SUPFAM" id="SSF47095">
    <property type="entry name" value="HMG-box"/>
    <property type="match status" value="1"/>
</dbReference>